<dbReference type="InterPro" id="IPR045079">
    <property type="entry name" value="Oxoprolinase-like"/>
</dbReference>
<dbReference type="InterPro" id="IPR002821">
    <property type="entry name" value="Hydantoinase_A"/>
</dbReference>
<dbReference type="FunCoup" id="A0A1S3K6H7">
    <property type="interactions" value="503"/>
</dbReference>
<dbReference type="PANTHER" id="PTHR11365:SF2">
    <property type="entry name" value="5-OXOPROLINASE"/>
    <property type="match status" value="1"/>
</dbReference>
<dbReference type="InterPro" id="IPR049517">
    <property type="entry name" value="ACX-like_C"/>
</dbReference>
<dbReference type="Pfam" id="PF19278">
    <property type="entry name" value="Hydant_A_C"/>
    <property type="match status" value="1"/>
</dbReference>
<dbReference type="Pfam" id="PF01968">
    <property type="entry name" value="Hydantoinase_A"/>
    <property type="match status" value="1"/>
</dbReference>
<dbReference type="InParanoid" id="A0A1S3K6H7"/>
<feature type="domain" description="Hydantoinase A/oxoprolinase" evidence="3">
    <location>
        <begin position="240"/>
        <end position="541"/>
    </location>
</feature>
<feature type="region of interest" description="Disordered" evidence="2">
    <location>
        <begin position="1259"/>
        <end position="1278"/>
    </location>
</feature>
<dbReference type="OrthoDB" id="3643at2759"/>
<feature type="domain" description="Acetophenone carboxylase-like C-terminal" evidence="6">
    <location>
        <begin position="558"/>
        <end position="725"/>
    </location>
</feature>
<evidence type="ECO:0000259" key="4">
    <source>
        <dbReference type="Pfam" id="PF02538"/>
    </source>
</evidence>
<sequence>MAKMDLNDLSDEKFEFAIDRGGTFTDVWARCPGGKIVEMKLLSEDPSNYSDAPREGIRRILEQETGIEMPIDQPVESSIIEWIRMGTTVATNALLERKGERIALVVTKGFKDILHIGNQARPKIFDLEIVTPEVLYETVIEVEERVVLHNEKCELGKKCEKVQGTTGEQFEIWQPINIERLKEDLKVVYDMGIRSLAVVLMHAYSLGDHEREVGQLAKEMGFTQVSLSSDVMPMVRMVPRGYTACADAYLTPCINRYVTGFMSGFRDHLQGVRVLFMQSDGGLTPVGKFNGSRAILSGPAGGVVGYALTTYQRETESPVIGFDMGGTSTDVSRYAGHYEHVFETTTAGITIQAPQLDINTVAAGGGSMLFFRSGMFVVGPESAGAHPGPVCYKKGGPLTITDANLCLGRLLPDFFPKIFGHSENDPLDTKATVKAFTKLTKEVNKYLLSNPDNAHNKAMSIEEVAMGFLRVANEAMCRPIRALTEARGYDTSRHVLACFGGAGGQHACSIARSLGMKTVFVHRYAGILSAYGMALADVVHEAQEPCAATYGKDSFPRIDERIDELKKDCYQQLHEQGFKKDQIHLEPYLHLRYRGTDCALMCPGRGNPATEDSSKHGDFRASFLDRYQREFGFTIPERDIIVDDIRVRGVGSTGVLDQPDIPHATGEPVSKTKTKCYFEDGYLETSVYLLEELQAGHKIHGPAIIMNGNSTILIEPACEAVITRHGDVKIHIGDVKTDKVGPELNAIQLSIFSHRFMSIAEQMGRVLQRTAISTNIKERLDFSCAMFGPDGGLVANAPHIPVHLGAMQETVQYQIKTLGSDIHEGDVILSNHPCAGGSHLPDLTVITPVFFKGIEKPVFFVAARGHHADIGGDTPGSMPPHSTHIMQEGAVFKSFKLVEAGKFQEEALTEALMEPRKYPGCSGTRNLNDNISDLRAQVAACRKGIDLICGLIEEYGLDVVQAYMTHIQTNAEVAVRDMLKEIAAATKERTGTTRLQAEDFMDTGSNIRLSVEISEKEGSAVFDFTGTGHEIFGNTNAPRAITLSAIIYCLRCMVGHDVPLNQGCLNPIQIVIPKGCLLDPSNDAAVVGGNVETSQRVVDVILKAFAVCAASQGSMNNLTFGDGDSGYYETVAGGAGAGPGWHGRGGVHTHMTNTRITDPEILEKRYPVVLNCFSLNHGSGGRGKYSGGDGVMRELLFRKRLTLSILTERRVFRPYGLFGGEAGQRGLNLLIHADDRVVNLGSKCSVTVSAGDRFRLLTPGGGGYGDPDEDHLSDQEHDHDHKMFFKKRRADKGHHKYAEKGSVHAYKMKQESA</sequence>
<dbReference type="Pfam" id="PF05378">
    <property type="entry name" value="Hydant_A_N"/>
    <property type="match status" value="1"/>
</dbReference>
<dbReference type="InterPro" id="IPR008040">
    <property type="entry name" value="Hydant_A_N"/>
</dbReference>
<evidence type="ECO:0000313" key="8">
    <source>
        <dbReference type="RefSeq" id="XP_013418238.1"/>
    </source>
</evidence>
<organism evidence="7 8">
    <name type="scientific">Lingula anatina</name>
    <name type="common">Brachiopod</name>
    <name type="synonym">Lingula unguis</name>
    <dbReference type="NCBI Taxonomy" id="7574"/>
    <lineage>
        <taxon>Eukaryota</taxon>
        <taxon>Metazoa</taxon>
        <taxon>Spiralia</taxon>
        <taxon>Lophotrochozoa</taxon>
        <taxon>Brachiopoda</taxon>
        <taxon>Linguliformea</taxon>
        <taxon>Lingulata</taxon>
        <taxon>Lingulida</taxon>
        <taxon>Linguloidea</taxon>
        <taxon>Lingulidae</taxon>
        <taxon>Lingula</taxon>
    </lineage>
</organism>
<name>A0A1S3K6H7_LINAN</name>
<evidence type="ECO:0000259" key="6">
    <source>
        <dbReference type="Pfam" id="PF19278"/>
    </source>
</evidence>
<dbReference type="GeneID" id="106179242"/>
<dbReference type="RefSeq" id="XP_013418238.1">
    <property type="nucleotide sequence ID" value="XM_013562784.1"/>
</dbReference>
<reference evidence="8" key="1">
    <citation type="journal article" date="2015" name="Nat. Commun.">
        <title>The Lingula genome provides insights into brachiopod evolution and the origin of phosphate biomineralization.</title>
        <authorList>
            <person name="Luo Y.J."/>
            <person name="Takeuchi T."/>
            <person name="Koyanagi R."/>
            <person name="Yamada L."/>
            <person name="Kanda M."/>
            <person name="Khalturina M."/>
            <person name="Fujie M."/>
            <person name="Yamasaki S.I."/>
            <person name="Endo K."/>
            <person name="Satoh N."/>
        </authorList>
    </citation>
    <scope>NUCLEOTIDE SEQUENCE</scope>
</reference>
<reference evidence="8" key="2">
    <citation type="submission" date="2025-08" db="UniProtKB">
        <authorList>
            <consortium name="RefSeq"/>
        </authorList>
    </citation>
    <scope>IDENTIFICATION</scope>
</reference>
<gene>
    <name evidence="8" type="primary">LOC106179242</name>
</gene>
<dbReference type="PANTHER" id="PTHR11365">
    <property type="entry name" value="5-OXOPROLINASE RELATED"/>
    <property type="match status" value="1"/>
</dbReference>
<accession>A0A1S3K6H7</accession>
<dbReference type="KEGG" id="lak:106179242"/>
<comment type="similarity">
    <text evidence="1">Belongs to the oxoprolinase family.</text>
</comment>
<evidence type="ECO:0000313" key="7">
    <source>
        <dbReference type="Proteomes" id="UP000085678"/>
    </source>
</evidence>
<dbReference type="GO" id="GO:0005829">
    <property type="term" value="C:cytosol"/>
    <property type="evidence" value="ECO:0007669"/>
    <property type="project" value="TreeGrafter"/>
</dbReference>
<feature type="domain" description="Hydantoinase B/oxoprolinase" evidence="4">
    <location>
        <begin position="746"/>
        <end position="1267"/>
    </location>
</feature>
<dbReference type="GO" id="GO:0017168">
    <property type="term" value="F:5-oxoprolinase (ATP-hydrolyzing) activity"/>
    <property type="evidence" value="ECO:0007669"/>
    <property type="project" value="TreeGrafter"/>
</dbReference>
<protein>
    <submittedName>
        <fullName evidence="8">5-oxoprolinase</fullName>
    </submittedName>
</protein>
<evidence type="ECO:0000259" key="3">
    <source>
        <dbReference type="Pfam" id="PF01968"/>
    </source>
</evidence>
<proteinExistence type="inferred from homology"/>
<dbReference type="STRING" id="7574.A0A1S3K6H7"/>
<evidence type="ECO:0000259" key="5">
    <source>
        <dbReference type="Pfam" id="PF05378"/>
    </source>
</evidence>
<dbReference type="Proteomes" id="UP000085678">
    <property type="component" value="Unplaced"/>
</dbReference>
<dbReference type="GO" id="GO:0006749">
    <property type="term" value="P:glutathione metabolic process"/>
    <property type="evidence" value="ECO:0007669"/>
    <property type="project" value="TreeGrafter"/>
</dbReference>
<dbReference type="Pfam" id="PF02538">
    <property type="entry name" value="Hydantoinase_B"/>
    <property type="match status" value="1"/>
</dbReference>
<keyword evidence="7" id="KW-1185">Reference proteome</keyword>
<dbReference type="InterPro" id="IPR003692">
    <property type="entry name" value="Hydantoinase_B"/>
</dbReference>
<feature type="domain" description="Hydantoinase/oxoprolinase N-terminal" evidence="5">
    <location>
        <begin position="16"/>
        <end position="221"/>
    </location>
</feature>
<evidence type="ECO:0000256" key="1">
    <source>
        <dbReference type="ARBA" id="ARBA00010403"/>
    </source>
</evidence>
<evidence type="ECO:0000256" key="2">
    <source>
        <dbReference type="SAM" id="MobiDB-lite"/>
    </source>
</evidence>